<keyword evidence="3" id="KW-0540">Nuclease</keyword>
<name>A0A1E9PJB9_9LACT</name>
<proteinExistence type="predicted"/>
<accession>A0A9Q4DFV2</accession>
<reference evidence="4 5" key="1">
    <citation type="journal article" date="2020" name="J. Bacteriol.">
        <title>Aerococcus urinae Isolated from Women with Lower Urinary Tract Symptoms: In Vitro Aggregation and Genome Analysis.</title>
        <authorList>
            <person name="Hilt E.E."/>
            <person name="Putonti C."/>
            <person name="Thomas-White K."/>
            <person name="Lewis A.L."/>
            <person name="Visick K.L."/>
            <person name="Gilbert N.M."/>
            <person name="Wolfe A.J."/>
        </authorList>
    </citation>
    <scope>NUCLEOTIDE SEQUENCE [LARGE SCALE GENOMIC DNA]</scope>
    <source>
        <strain evidence="4 5">UMB1016</strain>
    </source>
</reference>
<evidence type="ECO:0000313" key="3">
    <source>
        <dbReference type="EMBL" id="MCY3088233.1"/>
    </source>
</evidence>
<dbReference type="PANTHER" id="PTHR35149">
    <property type="entry name" value="SLL5132 PROTEIN"/>
    <property type="match status" value="1"/>
</dbReference>
<dbReference type="Pfam" id="PF07510">
    <property type="entry name" value="GmrSD_C"/>
    <property type="match status" value="1"/>
</dbReference>
<keyword evidence="3" id="KW-0255">Endonuclease</keyword>
<reference evidence="4" key="3">
    <citation type="submission" date="2024-02" db="EMBL/GenBank/DDBJ databases">
        <authorList>
            <person name="Choi B."/>
        </authorList>
    </citation>
    <scope>NUCLEOTIDE SEQUENCE</scope>
    <source>
        <strain evidence="4">UMB1016</strain>
    </source>
</reference>
<dbReference type="EMBL" id="JAOTMY010000006">
    <property type="protein sequence ID" value="MCY3088233.1"/>
    <property type="molecule type" value="Genomic_DNA"/>
</dbReference>
<reference evidence="3" key="2">
    <citation type="submission" date="2022-09" db="EMBL/GenBank/DDBJ databases">
        <title>Aerococcus urinae taxonomy study.</title>
        <authorList>
            <person name="Christensen J."/>
            <person name="Senneby E."/>
        </authorList>
    </citation>
    <scope>NUCLEOTIDE SEQUENCE</scope>
    <source>
        <strain evidence="3">LUND-41-B12</strain>
    </source>
</reference>
<sequence>MDGSIQNLANFLKRSSKIIIPVYQRNYDWKLDNCKRLFSDLMSIHEEGRRTHFFGSIVVKPGTLIDETIVIDGQQRITTVSLLFLALCNWMDDNNVSEGSFTSENIRDEYLVNRLSNEADKYKLRLNIEDDKIYKLLLTDPKHAERAVDVGNTNVLDNYNYFYQQVEQTSLSIVDLIQVISRLEVMGVNLSSPDDDAQLIFESLNSTGVDLTEADKIRNFLLMNENQEDQNRYFITYWHPIEKRTQYDLSLFFWYYMAIKQGKYPVKSRLYEDFKRFYENNFTDKERFFKEINDYSYAFQEVVSANTGHHAIDDILFRLSQIDLTVMRPFLMSLILAYNKGELLEDEAVAMLELIESFTARHIIIKSSTNLFNKFYSSLYRDFQRIYKQAKEEGQSVEKVEVLGALLVNKSKNIAFPKDEEVLPDLRMRDFYNIRPNYRTYLFERLENYNHHEILNIYQGIEEGNYSIEHIMPQKLSKTWINELGPNYEAIHESYLNRLGNLTITGYNSKYSNKSFQTKKTMDKGFNESHFVYLNALPREVDHWNEETIKERTRLLADKALEVWPYPDVDFEIKTESQDGLETYDGEKDFNSYQIKGYIFRDQEYRPVKNWKTLLIEVLQELAYLDYQTLYQIAEEQKSRGWQTRLSTSEGEWRNQVTKDIYIDTGINNWNKMNIIRHLFDIYDIEYSELQVDVRPPKNKR</sequence>
<protein>
    <submittedName>
        <fullName evidence="3">DUF262 domain-containing HNH endonuclease family protein</fullName>
    </submittedName>
    <submittedName>
        <fullName evidence="4">DUF262 domain-containing protein</fullName>
    </submittedName>
</protein>
<evidence type="ECO:0000313" key="5">
    <source>
        <dbReference type="Proteomes" id="UP000250354"/>
    </source>
</evidence>
<dbReference type="RefSeq" id="WP_013669213.1">
    <property type="nucleotide sequence ID" value="NZ_CAJHLJ010000015.1"/>
</dbReference>
<keyword evidence="5" id="KW-1185">Reference proteome</keyword>
<dbReference type="GeneID" id="86859205"/>
<feature type="domain" description="GmrSD restriction endonucleases C-terminal" evidence="2">
    <location>
        <begin position="417"/>
        <end position="558"/>
    </location>
</feature>
<dbReference type="Proteomes" id="UP001069047">
    <property type="component" value="Unassembled WGS sequence"/>
</dbReference>
<evidence type="ECO:0000313" key="6">
    <source>
        <dbReference type="Proteomes" id="UP001069047"/>
    </source>
</evidence>
<dbReference type="InterPro" id="IPR004919">
    <property type="entry name" value="GmrSD_N"/>
</dbReference>
<dbReference type="EMBL" id="CP145132">
    <property type="protein sequence ID" value="WWC54621.1"/>
    <property type="molecule type" value="Genomic_DNA"/>
</dbReference>
<evidence type="ECO:0000259" key="1">
    <source>
        <dbReference type="Pfam" id="PF03235"/>
    </source>
</evidence>
<organism evidence="3 6">
    <name type="scientific">Aerococcus mictus</name>
    <dbReference type="NCBI Taxonomy" id="2976810"/>
    <lineage>
        <taxon>Bacteria</taxon>
        <taxon>Bacillati</taxon>
        <taxon>Bacillota</taxon>
        <taxon>Bacilli</taxon>
        <taxon>Lactobacillales</taxon>
        <taxon>Aerococcaceae</taxon>
        <taxon>Aerococcus</taxon>
    </lineage>
</organism>
<dbReference type="AlphaFoldDB" id="A0A1E9PJB9"/>
<dbReference type="Proteomes" id="UP000250354">
    <property type="component" value="Chromosome"/>
</dbReference>
<dbReference type="Pfam" id="PF03235">
    <property type="entry name" value="GmrSD_N"/>
    <property type="match status" value="1"/>
</dbReference>
<gene>
    <name evidence="4" type="ORF">DBT44_0009660</name>
    <name evidence="3" type="ORF">ODY61_08940</name>
</gene>
<feature type="domain" description="GmrSD restriction endonucleases N-terminal" evidence="1">
    <location>
        <begin position="9"/>
        <end position="222"/>
    </location>
</feature>
<evidence type="ECO:0000259" key="2">
    <source>
        <dbReference type="Pfam" id="PF07510"/>
    </source>
</evidence>
<keyword evidence="3" id="KW-0378">Hydrolase</keyword>
<dbReference type="PANTHER" id="PTHR35149:SF2">
    <property type="entry name" value="DUF262 DOMAIN-CONTAINING PROTEIN"/>
    <property type="match status" value="1"/>
</dbReference>
<dbReference type="InterPro" id="IPR011089">
    <property type="entry name" value="GmrSD_C"/>
</dbReference>
<accession>A0A1E9PJB9</accession>
<evidence type="ECO:0000313" key="4">
    <source>
        <dbReference type="EMBL" id="WWC54621.1"/>
    </source>
</evidence>
<dbReference type="GO" id="GO:0004519">
    <property type="term" value="F:endonuclease activity"/>
    <property type="evidence" value="ECO:0007669"/>
    <property type="project" value="UniProtKB-KW"/>
</dbReference>